<sequence length="327" mass="35400">MQGRSGRRCPRAARVGRKTGCGAQSARAAFLDKECEEIKAGGQEQRQAQIWASELEGRMRTALSGRSQLFRKGLPSSGHSGWGSVGLDAVLPTTCPCGGGNQTRSAAWEVVAPPYSPGLGKPGSALQLPQLGSIPTCTLHLPSIQVMLVRAQSPCALLELCFSRFLALGMPCAVLSLVLLSRASPQPGPHRDMRASHPSTGWTSSLWLCLSLKERCLGLEVVERPDSFTEQKQKRTEKAWRLLGPVHVKPEMRGAQAERMRRRGTRPAGGLRGVGPTQPARALGSAEARRDLRPTEDLQEDRKMLPPRNTGSSEKKRGVHRIPATVS</sequence>
<evidence type="ECO:0000256" key="1">
    <source>
        <dbReference type="SAM" id="MobiDB-lite"/>
    </source>
</evidence>
<organism evidence="2 3">
    <name type="scientific">Fukomys damarensis</name>
    <name type="common">Damaraland mole rat</name>
    <name type="synonym">Cryptomys damarensis</name>
    <dbReference type="NCBI Taxonomy" id="885580"/>
    <lineage>
        <taxon>Eukaryota</taxon>
        <taxon>Metazoa</taxon>
        <taxon>Chordata</taxon>
        <taxon>Craniata</taxon>
        <taxon>Vertebrata</taxon>
        <taxon>Euteleostomi</taxon>
        <taxon>Mammalia</taxon>
        <taxon>Eutheria</taxon>
        <taxon>Euarchontoglires</taxon>
        <taxon>Glires</taxon>
        <taxon>Rodentia</taxon>
        <taxon>Hystricomorpha</taxon>
        <taxon>Bathyergidae</taxon>
        <taxon>Fukomys</taxon>
    </lineage>
</organism>
<dbReference type="EMBL" id="KN122104">
    <property type="protein sequence ID" value="KFO33304.1"/>
    <property type="molecule type" value="Genomic_DNA"/>
</dbReference>
<dbReference type="AlphaFoldDB" id="A0A091DME7"/>
<keyword evidence="3" id="KW-1185">Reference proteome</keyword>
<gene>
    <name evidence="2" type="ORF">H920_05492</name>
</gene>
<accession>A0A091DME7</accession>
<feature type="region of interest" description="Disordered" evidence="1">
    <location>
        <begin position="251"/>
        <end position="327"/>
    </location>
</feature>
<protein>
    <submittedName>
        <fullName evidence="2">Uncharacterized protein</fullName>
    </submittedName>
</protein>
<evidence type="ECO:0000313" key="3">
    <source>
        <dbReference type="Proteomes" id="UP000028990"/>
    </source>
</evidence>
<reference evidence="2 3" key="1">
    <citation type="submission" date="2013-11" db="EMBL/GenBank/DDBJ databases">
        <title>The Damaraland mole rat (Fukomys damarensis) genome and evolution of African mole rats.</title>
        <authorList>
            <person name="Gladyshev V.N."/>
            <person name="Fang X."/>
        </authorList>
    </citation>
    <scope>NUCLEOTIDE SEQUENCE [LARGE SCALE GENOMIC DNA]</scope>
    <source>
        <tissue evidence="2">Liver</tissue>
    </source>
</reference>
<name>A0A091DME7_FUKDA</name>
<evidence type="ECO:0000313" key="2">
    <source>
        <dbReference type="EMBL" id="KFO33304.1"/>
    </source>
</evidence>
<feature type="compositionally biased region" description="Basic and acidic residues" evidence="1">
    <location>
        <begin position="287"/>
        <end position="304"/>
    </location>
</feature>
<dbReference type="Proteomes" id="UP000028990">
    <property type="component" value="Unassembled WGS sequence"/>
</dbReference>
<proteinExistence type="predicted"/>